<keyword evidence="3 4" id="KW-0472">Membrane</keyword>
<comment type="subcellular location">
    <subcellularLocation>
        <location evidence="1">Cell membrane</location>
        <topology evidence="1">Multi-pass membrane protein</topology>
    </subcellularLocation>
</comment>
<feature type="transmembrane region" description="Helical" evidence="4">
    <location>
        <begin position="60"/>
        <end position="80"/>
    </location>
</feature>
<dbReference type="InterPro" id="IPR050697">
    <property type="entry name" value="Adenylyl/Guanylyl_Cyclase_3/4"/>
</dbReference>
<dbReference type="GO" id="GO:0035556">
    <property type="term" value="P:intracellular signal transduction"/>
    <property type="evidence" value="ECO:0007669"/>
    <property type="project" value="InterPro"/>
</dbReference>
<dbReference type="PANTHER" id="PTHR43081">
    <property type="entry name" value="ADENYLATE CYCLASE, TERMINAL-DIFFERENTIATION SPECIFIC-RELATED"/>
    <property type="match status" value="1"/>
</dbReference>
<evidence type="ECO:0000313" key="6">
    <source>
        <dbReference type="EMBL" id="AKD53736.1"/>
    </source>
</evidence>
<dbReference type="InterPro" id="IPR001054">
    <property type="entry name" value="A/G_cyclase"/>
</dbReference>
<dbReference type="PATRIC" id="fig|1379870.5.peg.282"/>
<keyword evidence="7" id="KW-1185">Reference proteome</keyword>
<keyword evidence="4" id="KW-0812">Transmembrane</keyword>
<evidence type="ECO:0000256" key="2">
    <source>
        <dbReference type="ARBA" id="ARBA00022475"/>
    </source>
</evidence>
<gene>
    <name evidence="6" type="ORF">SD10_01285</name>
</gene>
<protein>
    <recommendedName>
        <fullName evidence="5">Guanylate cyclase domain-containing protein</fullName>
    </recommendedName>
</protein>
<dbReference type="KEGG" id="srd:SD10_01285"/>
<dbReference type="AlphaFoldDB" id="A0A0E3V5L6"/>
<dbReference type="Gene3D" id="3.30.70.1230">
    <property type="entry name" value="Nucleotide cyclase"/>
    <property type="match status" value="1"/>
</dbReference>
<dbReference type="PROSITE" id="PS50125">
    <property type="entry name" value="GUANYLATE_CYCLASE_2"/>
    <property type="match status" value="1"/>
</dbReference>
<dbReference type="HOGENOM" id="CLU_629576_0_0_10"/>
<feature type="transmembrane region" description="Helical" evidence="4">
    <location>
        <begin position="153"/>
        <end position="174"/>
    </location>
</feature>
<feature type="transmembrane region" description="Helical" evidence="4">
    <location>
        <begin position="33"/>
        <end position="54"/>
    </location>
</feature>
<evidence type="ECO:0000256" key="3">
    <source>
        <dbReference type="ARBA" id="ARBA00023136"/>
    </source>
</evidence>
<evidence type="ECO:0000256" key="1">
    <source>
        <dbReference type="ARBA" id="ARBA00004651"/>
    </source>
</evidence>
<evidence type="ECO:0000259" key="5">
    <source>
        <dbReference type="PROSITE" id="PS50125"/>
    </source>
</evidence>
<dbReference type="GO" id="GO:0004016">
    <property type="term" value="F:adenylate cyclase activity"/>
    <property type="evidence" value="ECO:0007669"/>
    <property type="project" value="UniProtKB-ARBA"/>
</dbReference>
<feature type="domain" description="Guanylate cyclase" evidence="5">
    <location>
        <begin position="265"/>
        <end position="394"/>
    </location>
</feature>
<keyword evidence="4" id="KW-1133">Transmembrane helix</keyword>
<dbReference type="Proteomes" id="UP000033054">
    <property type="component" value="Chromosome"/>
</dbReference>
<dbReference type="PANTHER" id="PTHR43081:SF17">
    <property type="entry name" value="BLL5647 PROTEIN"/>
    <property type="match status" value="1"/>
</dbReference>
<organism evidence="6 7">
    <name type="scientific">Spirosoma radiotolerans</name>
    <dbReference type="NCBI Taxonomy" id="1379870"/>
    <lineage>
        <taxon>Bacteria</taxon>
        <taxon>Pseudomonadati</taxon>
        <taxon>Bacteroidota</taxon>
        <taxon>Cytophagia</taxon>
        <taxon>Cytophagales</taxon>
        <taxon>Cytophagaceae</taxon>
        <taxon>Spirosoma</taxon>
    </lineage>
</organism>
<evidence type="ECO:0000256" key="4">
    <source>
        <dbReference type="SAM" id="Phobius"/>
    </source>
</evidence>
<evidence type="ECO:0000313" key="7">
    <source>
        <dbReference type="Proteomes" id="UP000033054"/>
    </source>
</evidence>
<feature type="transmembrane region" description="Helical" evidence="4">
    <location>
        <begin position="128"/>
        <end position="146"/>
    </location>
</feature>
<dbReference type="STRING" id="1379870.SD10_01285"/>
<proteinExistence type="predicted"/>
<dbReference type="CDD" id="cd07302">
    <property type="entry name" value="CHD"/>
    <property type="match status" value="1"/>
</dbReference>
<dbReference type="SMART" id="SM00044">
    <property type="entry name" value="CYCc"/>
    <property type="match status" value="1"/>
</dbReference>
<dbReference type="Pfam" id="PF00211">
    <property type="entry name" value="Guanylate_cyc"/>
    <property type="match status" value="1"/>
</dbReference>
<dbReference type="EMBL" id="CP010429">
    <property type="protein sequence ID" value="AKD53736.1"/>
    <property type="molecule type" value="Genomic_DNA"/>
</dbReference>
<dbReference type="GO" id="GO:0005886">
    <property type="term" value="C:plasma membrane"/>
    <property type="evidence" value="ECO:0007669"/>
    <property type="project" value="UniProtKB-SubCell"/>
</dbReference>
<feature type="transmembrane region" description="Helical" evidence="4">
    <location>
        <begin position="194"/>
        <end position="213"/>
    </location>
</feature>
<sequence length="442" mass="50319">MTFPFHSMQKVPIESYFERHFSDERLKREVQRAGVLSAIFLFTTVILLLLQPFLRDDNLMYLPGPIMLTITPYFLGMSAYEWNIRRWLKKQLQRHQDLPAIFKFANASFEITSISFIVFIVSRHLYDPLLILNSPLVYIYLFFIILSTLRLTFWLSAYTGIIAGAEFIALYYLITHPTLAEPYLEIDMFVHLPLMFIAKGGLLMMAGIAAGYVSRQIRDIIRDTIKATETEQQAVLLFGQQVSPEIAHAVLEQKGNYQSRHMRVAIMFLDIRNFTNYASHHTPEEVMDYQNTFFGIIIRIVEEYHGVVNQFLGDGCMITFGAPVEVDNPAEIAVEAGFAILKQLRKAVNDELMIPTTVGIGIHIGDAVVGNIGTETRQQYSVTGNVVILSARIEQLNKFFKTQFLVSSDVYNALATPPETAQSLGPTFIKGVDQEIELYQLF</sequence>
<dbReference type="SUPFAM" id="SSF55073">
    <property type="entry name" value="Nucleotide cyclase"/>
    <property type="match status" value="1"/>
</dbReference>
<keyword evidence="2" id="KW-1003">Cell membrane</keyword>
<dbReference type="InterPro" id="IPR029787">
    <property type="entry name" value="Nucleotide_cyclase"/>
</dbReference>
<reference evidence="6 7" key="1">
    <citation type="journal article" date="2014" name="Curr. Microbiol.">
        <title>Spirosoma radiotolerans sp. nov., a gamma-radiation-resistant bacterium isolated from gamma ray-irradiated soil.</title>
        <authorList>
            <person name="Lee J.J."/>
            <person name="Srinivasan S."/>
            <person name="Lim S."/>
            <person name="Joe M."/>
            <person name="Im S."/>
            <person name="Bae S.I."/>
            <person name="Park K.R."/>
            <person name="Han J.H."/>
            <person name="Park S.H."/>
            <person name="Joo B.M."/>
            <person name="Park S.J."/>
            <person name="Kim M.K."/>
        </authorList>
    </citation>
    <scope>NUCLEOTIDE SEQUENCE [LARGE SCALE GENOMIC DNA]</scope>
    <source>
        <strain evidence="6 7">DG5A</strain>
    </source>
</reference>
<name>A0A0E3V5L6_9BACT</name>
<dbReference type="GO" id="GO:0006171">
    <property type="term" value="P:cAMP biosynthetic process"/>
    <property type="evidence" value="ECO:0007669"/>
    <property type="project" value="TreeGrafter"/>
</dbReference>
<feature type="transmembrane region" description="Helical" evidence="4">
    <location>
        <begin position="101"/>
        <end position="122"/>
    </location>
</feature>
<accession>A0A0E3V5L6</accession>